<comment type="caution">
    <text evidence="1">The sequence shown here is derived from an EMBL/GenBank/DDBJ whole genome shotgun (WGS) entry which is preliminary data.</text>
</comment>
<keyword evidence="2" id="KW-1185">Reference proteome</keyword>
<gene>
    <name evidence="1" type="ORF">OBRU01_14357</name>
</gene>
<organism evidence="1 2">
    <name type="scientific">Operophtera brumata</name>
    <name type="common">Winter moth</name>
    <name type="synonym">Phalaena brumata</name>
    <dbReference type="NCBI Taxonomy" id="104452"/>
    <lineage>
        <taxon>Eukaryota</taxon>
        <taxon>Metazoa</taxon>
        <taxon>Ecdysozoa</taxon>
        <taxon>Arthropoda</taxon>
        <taxon>Hexapoda</taxon>
        <taxon>Insecta</taxon>
        <taxon>Pterygota</taxon>
        <taxon>Neoptera</taxon>
        <taxon>Endopterygota</taxon>
        <taxon>Lepidoptera</taxon>
        <taxon>Glossata</taxon>
        <taxon>Ditrysia</taxon>
        <taxon>Geometroidea</taxon>
        <taxon>Geometridae</taxon>
        <taxon>Larentiinae</taxon>
        <taxon>Operophtera</taxon>
    </lineage>
</organism>
<sequence length="104" mass="11780">MDLSKWRYKILRDFNAKEGITNYPSYYAIVKEKSLCYPPKEDVSITENSAKIKMQALLDLPTKRLLKSLAQPIIGNPELVLVSKWGLDGSSSQSTYHQRTSTGN</sequence>
<evidence type="ECO:0000313" key="1">
    <source>
        <dbReference type="EMBL" id="KOB71232.1"/>
    </source>
</evidence>
<protein>
    <submittedName>
        <fullName evidence="1">Putative DNA-mediated transposase</fullName>
    </submittedName>
</protein>
<proteinExistence type="predicted"/>
<dbReference type="Proteomes" id="UP000037510">
    <property type="component" value="Unassembled WGS sequence"/>
</dbReference>
<dbReference type="AlphaFoldDB" id="A0A0L7L6Y6"/>
<dbReference type="EMBL" id="JTDY01002531">
    <property type="protein sequence ID" value="KOB71232.1"/>
    <property type="molecule type" value="Genomic_DNA"/>
</dbReference>
<name>A0A0L7L6Y6_OPEBR</name>
<accession>A0A0L7L6Y6</accession>
<evidence type="ECO:0000313" key="2">
    <source>
        <dbReference type="Proteomes" id="UP000037510"/>
    </source>
</evidence>
<reference evidence="1 2" key="1">
    <citation type="journal article" date="2015" name="Genome Biol. Evol.">
        <title>The genome of winter moth (Operophtera brumata) provides a genomic perspective on sexual dimorphism and phenology.</title>
        <authorList>
            <person name="Derks M.F."/>
            <person name="Smit S."/>
            <person name="Salis L."/>
            <person name="Schijlen E."/>
            <person name="Bossers A."/>
            <person name="Mateman C."/>
            <person name="Pijl A.S."/>
            <person name="de Ridder D."/>
            <person name="Groenen M.A."/>
            <person name="Visser M.E."/>
            <person name="Megens H.J."/>
        </authorList>
    </citation>
    <scope>NUCLEOTIDE SEQUENCE [LARGE SCALE GENOMIC DNA]</scope>
    <source>
        <strain evidence="1">WM2013NL</strain>
        <tissue evidence="1">Head and thorax</tissue>
    </source>
</reference>